<dbReference type="Pfam" id="PF01551">
    <property type="entry name" value="Peptidase_M23"/>
    <property type="match status" value="1"/>
</dbReference>
<keyword evidence="1" id="KW-0812">Transmembrane</keyword>
<evidence type="ECO:0000259" key="2">
    <source>
        <dbReference type="Pfam" id="PF01551"/>
    </source>
</evidence>
<dbReference type="InterPro" id="IPR016047">
    <property type="entry name" value="M23ase_b-sheet_dom"/>
</dbReference>
<evidence type="ECO:0000313" key="5">
    <source>
        <dbReference type="Proteomes" id="UP000033847"/>
    </source>
</evidence>
<dbReference type="CDD" id="cd12797">
    <property type="entry name" value="M23_peptidase"/>
    <property type="match status" value="1"/>
</dbReference>
<reference evidence="4 5" key="1">
    <citation type="journal article" date="2015" name="Nature">
        <title>rRNA introns, odd ribosomes, and small enigmatic genomes across a large radiation of phyla.</title>
        <authorList>
            <person name="Brown C.T."/>
            <person name="Hug L.A."/>
            <person name="Thomas B.C."/>
            <person name="Sharon I."/>
            <person name="Castelle C.J."/>
            <person name="Singh A."/>
            <person name="Wilkins M.J."/>
            <person name="Williams K.H."/>
            <person name="Banfield J.F."/>
        </authorList>
    </citation>
    <scope>NUCLEOTIDE SEQUENCE [LARGE SCALE GENOMIC DNA]</scope>
</reference>
<dbReference type="InterPro" id="IPR050570">
    <property type="entry name" value="Cell_wall_metabolism_enzyme"/>
</dbReference>
<dbReference type="AlphaFoldDB" id="A0A0G1AYQ9"/>
<accession>A0A0G1AYQ9</accession>
<evidence type="ECO:0000259" key="3">
    <source>
        <dbReference type="Pfam" id="PF13406"/>
    </source>
</evidence>
<dbReference type="Gene3D" id="1.10.8.350">
    <property type="entry name" value="Bacterial muramidase"/>
    <property type="match status" value="1"/>
</dbReference>
<dbReference type="EMBL" id="LCCU01000003">
    <property type="protein sequence ID" value="KKS39216.1"/>
    <property type="molecule type" value="Genomic_DNA"/>
</dbReference>
<sequence length="454" mass="48778">MQSYDRAVARFKKNLVATGVGLVLVPALIYLVVVVTGSVFSGKPFEHVAVAFQRTVAFSKGTYIGGEDIQVTQDLATYAAGRGVDEEKLRAIIAGAMESGIEPSHMLGFAEVETAYCRNIGKGVAIDEVTKRLAVAPPKEIAWWQENATSLNNLAKQLGIDVKSIPGSVGAGAISCFQLMPSNWMKYGGGDYNSVQLSVKYAGLYLKDAGYKKSNPSKAILRYNPNAGQPYVNSVLNAAAVWEPYIKGNVRAYPDTNKGIGSLGKVEILEWPVIFLENLALELTGKLPEYNPTFPEEPVNLTDGLMYPIPGVFPSGYTWMSPVYYAGALVAYHTGQDYIGSADVIASHSGVVTFSRYLSTTEGLAVAWWISGNVVVIRGTTQDGTPICTFYGHGYPNTTRVRVGDAVGAGQFLFRSGNTGFSNATHLHFSIKIGGNGDFCDGGNFVNPNLYVSP</sequence>
<dbReference type="Proteomes" id="UP000033847">
    <property type="component" value="Unassembled WGS sequence"/>
</dbReference>
<dbReference type="SUPFAM" id="SSF51261">
    <property type="entry name" value="Duplicated hybrid motif"/>
    <property type="match status" value="1"/>
</dbReference>
<dbReference type="InterPro" id="IPR011055">
    <property type="entry name" value="Dup_hybrid_motif"/>
</dbReference>
<name>A0A0G1AYQ9_UNCKA</name>
<dbReference type="PANTHER" id="PTHR21666">
    <property type="entry name" value="PEPTIDASE-RELATED"/>
    <property type="match status" value="1"/>
</dbReference>
<dbReference type="InterPro" id="IPR023346">
    <property type="entry name" value="Lysozyme-like_dom_sf"/>
</dbReference>
<dbReference type="GO" id="GO:0004222">
    <property type="term" value="F:metalloendopeptidase activity"/>
    <property type="evidence" value="ECO:0007669"/>
    <property type="project" value="TreeGrafter"/>
</dbReference>
<keyword evidence="1" id="KW-0472">Membrane</keyword>
<evidence type="ECO:0000256" key="1">
    <source>
        <dbReference type="SAM" id="Phobius"/>
    </source>
</evidence>
<comment type="caution">
    <text evidence="4">The sequence shown here is derived from an EMBL/GenBank/DDBJ whole genome shotgun (WGS) entry which is preliminary data.</text>
</comment>
<organism evidence="4 5">
    <name type="scientific">candidate division WWE3 bacterium GW2011_GWF1_42_14</name>
    <dbReference type="NCBI Taxonomy" id="1619138"/>
    <lineage>
        <taxon>Bacteria</taxon>
        <taxon>Katanobacteria</taxon>
    </lineage>
</organism>
<dbReference type="SUPFAM" id="SSF53955">
    <property type="entry name" value="Lysozyme-like"/>
    <property type="match status" value="1"/>
</dbReference>
<evidence type="ECO:0008006" key="6">
    <source>
        <dbReference type="Google" id="ProtNLM"/>
    </source>
</evidence>
<evidence type="ECO:0000313" key="4">
    <source>
        <dbReference type="EMBL" id="KKS39216.1"/>
    </source>
</evidence>
<dbReference type="PANTHER" id="PTHR21666:SF270">
    <property type="entry name" value="MUREIN HYDROLASE ACTIVATOR ENVC"/>
    <property type="match status" value="1"/>
</dbReference>
<feature type="domain" description="Transglycosylase SLT" evidence="3">
    <location>
        <begin position="95"/>
        <end position="189"/>
    </location>
</feature>
<dbReference type="Gene3D" id="2.70.70.10">
    <property type="entry name" value="Glucose Permease (Domain IIA)"/>
    <property type="match status" value="1"/>
</dbReference>
<feature type="transmembrane region" description="Helical" evidence="1">
    <location>
        <begin position="15"/>
        <end position="40"/>
    </location>
</feature>
<gene>
    <name evidence="4" type="ORF">UV00_C0003G0048</name>
</gene>
<proteinExistence type="predicted"/>
<feature type="domain" description="M23ase beta-sheet core" evidence="2">
    <location>
        <begin position="332"/>
        <end position="435"/>
    </location>
</feature>
<dbReference type="InterPro" id="IPR031304">
    <property type="entry name" value="SLT_2"/>
</dbReference>
<dbReference type="Pfam" id="PF13406">
    <property type="entry name" value="SLT_2"/>
    <property type="match status" value="1"/>
</dbReference>
<keyword evidence="1" id="KW-1133">Transmembrane helix</keyword>
<protein>
    <recommendedName>
        <fullName evidence="6">Peptidase M23 domain-containing protein</fullName>
    </recommendedName>
</protein>